<dbReference type="InterPro" id="IPR001387">
    <property type="entry name" value="Cro/C1-type_HTH"/>
</dbReference>
<dbReference type="GO" id="GO:0003677">
    <property type="term" value="F:DNA binding"/>
    <property type="evidence" value="ECO:0007669"/>
    <property type="project" value="InterPro"/>
</dbReference>
<dbReference type="AlphaFoldDB" id="A0A484IAM8"/>
<dbReference type="SMART" id="SM00116">
    <property type="entry name" value="CBS"/>
    <property type="match status" value="2"/>
</dbReference>
<dbReference type="Proteomes" id="UP000294299">
    <property type="component" value="Chromosome NFRAN"/>
</dbReference>
<name>A0A484IAM8_9ARCH</name>
<dbReference type="SMART" id="SM00530">
    <property type="entry name" value="HTH_XRE"/>
    <property type="match status" value="1"/>
</dbReference>
<dbReference type="InterPro" id="IPR046342">
    <property type="entry name" value="CBS_dom_sf"/>
</dbReference>
<gene>
    <name evidence="5" type="ORF">NFRAN_0416</name>
</gene>
<organism evidence="5 6">
    <name type="scientific">Candidatus Nitrosocosmicus franklandianus</name>
    <dbReference type="NCBI Taxonomy" id="1798806"/>
    <lineage>
        <taxon>Archaea</taxon>
        <taxon>Nitrososphaerota</taxon>
        <taxon>Nitrososphaeria</taxon>
        <taxon>Nitrososphaerales</taxon>
        <taxon>Nitrososphaeraceae</taxon>
        <taxon>Candidatus Nitrosocosmicus</taxon>
    </lineage>
</organism>
<keyword evidence="1" id="KW-0677">Repeat</keyword>
<keyword evidence="6" id="KW-1185">Reference proteome</keyword>
<evidence type="ECO:0000256" key="2">
    <source>
        <dbReference type="PROSITE-ProRule" id="PRU00703"/>
    </source>
</evidence>
<dbReference type="PIRSF" id="PIRSF037253">
    <property type="entry name" value="HTH_CBS_prd"/>
    <property type="match status" value="1"/>
</dbReference>
<dbReference type="InterPro" id="IPR017158">
    <property type="entry name" value="Tscrpt-reg_CBS-contain_prd"/>
</dbReference>
<sequence length="186" mass="20317">MLPHLDYIKQARLKLGVTQKKLATLCGISTSMVNQIESGRCKPSYDTAKRIFEILLSMESDASIKAGNICNRNLITIQSEESLSAAIIKMRDHSISQMPVFNGGKLVGILTEDDLARIMIENTDKDIHLVKVGAVMDPPPPLVDESTPAKALVSLVRFAKCVLVSEKGNVIGIITLTDTLKIVERS</sequence>
<dbReference type="KEGG" id="nfn:NFRAN_0416"/>
<dbReference type="OrthoDB" id="30763at2157"/>
<dbReference type="Gene3D" id="3.10.580.10">
    <property type="entry name" value="CBS-domain"/>
    <property type="match status" value="1"/>
</dbReference>
<dbReference type="Pfam" id="PF00571">
    <property type="entry name" value="CBS"/>
    <property type="match status" value="2"/>
</dbReference>
<dbReference type="PROSITE" id="PS50943">
    <property type="entry name" value="HTH_CROC1"/>
    <property type="match status" value="1"/>
</dbReference>
<accession>A0A484IAM8</accession>
<dbReference type="PROSITE" id="PS51371">
    <property type="entry name" value="CBS"/>
    <property type="match status" value="1"/>
</dbReference>
<dbReference type="RefSeq" id="WP_134482796.1">
    <property type="nucleotide sequence ID" value="NZ_LR216287.1"/>
</dbReference>
<keyword evidence="2" id="KW-0129">CBS domain</keyword>
<feature type="domain" description="CBS" evidence="4">
    <location>
        <begin position="70"/>
        <end position="125"/>
    </location>
</feature>
<proteinExistence type="predicted"/>
<dbReference type="InterPro" id="IPR010982">
    <property type="entry name" value="Lambda_DNA-bd_dom_sf"/>
</dbReference>
<reference evidence="5 6" key="1">
    <citation type="submission" date="2019-02" db="EMBL/GenBank/DDBJ databases">
        <authorList>
            <person name="Lehtovirta-Morley E L."/>
        </authorList>
    </citation>
    <scope>NUCLEOTIDE SEQUENCE [LARGE SCALE GENOMIC DNA]</scope>
    <source>
        <strain evidence="5">NFRAN1</strain>
    </source>
</reference>
<dbReference type="SUPFAM" id="SSF54631">
    <property type="entry name" value="CBS-domain pair"/>
    <property type="match status" value="1"/>
</dbReference>
<feature type="domain" description="HTH cro/C1-type" evidence="3">
    <location>
        <begin position="8"/>
        <end position="55"/>
    </location>
</feature>
<dbReference type="InterPro" id="IPR051462">
    <property type="entry name" value="CBS_domain-containing"/>
</dbReference>
<evidence type="ECO:0000259" key="3">
    <source>
        <dbReference type="PROSITE" id="PS50943"/>
    </source>
</evidence>
<dbReference type="GeneID" id="39419953"/>
<dbReference type="CDD" id="cd02205">
    <property type="entry name" value="CBS_pair_SF"/>
    <property type="match status" value="1"/>
</dbReference>
<dbReference type="PANTHER" id="PTHR48108:SF27">
    <property type="entry name" value="TRANSCRIPTIONAL REGULATOR, XRE FAMILY"/>
    <property type="match status" value="1"/>
</dbReference>
<dbReference type="EMBL" id="LR216287">
    <property type="protein sequence ID" value="VFJ12737.1"/>
    <property type="molecule type" value="Genomic_DNA"/>
</dbReference>
<evidence type="ECO:0000313" key="5">
    <source>
        <dbReference type="EMBL" id="VFJ12737.1"/>
    </source>
</evidence>
<evidence type="ECO:0000313" key="6">
    <source>
        <dbReference type="Proteomes" id="UP000294299"/>
    </source>
</evidence>
<dbReference type="SUPFAM" id="SSF47413">
    <property type="entry name" value="lambda repressor-like DNA-binding domains"/>
    <property type="match status" value="1"/>
</dbReference>
<dbReference type="CDD" id="cd00093">
    <property type="entry name" value="HTH_XRE"/>
    <property type="match status" value="1"/>
</dbReference>
<protein>
    <submittedName>
        <fullName evidence="5">Inosine 5'-monophosphate dehydrogenase</fullName>
    </submittedName>
</protein>
<dbReference type="Pfam" id="PF01381">
    <property type="entry name" value="HTH_3"/>
    <property type="match status" value="1"/>
</dbReference>
<dbReference type="Gene3D" id="1.10.260.40">
    <property type="entry name" value="lambda repressor-like DNA-binding domains"/>
    <property type="match status" value="1"/>
</dbReference>
<evidence type="ECO:0000256" key="1">
    <source>
        <dbReference type="ARBA" id="ARBA00022737"/>
    </source>
</evidence>
<evidence type="ECO:0000259" key="4">
    <source>
        <dbReference type="PROSITE" id="PS51371"/>
    </source>
</evidence>
<dbReference type="PANTHER" id="PTHR48108">
    <property type="entry name" value="CBS DOMAIN-CONTAINING PROTEIN CBSX2, CHLOROPLASTIC"/>
    <property type="match status" value="1"/>
</dbReference>
<dbReference type="InterPro" id="IPR000644">
    <property type="entry name" value="CBS_dom"/>
</dbReference>